<dbReference type="RefSeq" id="WP_131906791.1">
    <property type="nucleotide sequence ID" value="NZ_BAAAFU010000001.1"/>
</dbReference>
<organism evidence="2 3">
    <name type="scientific">Cocleimonas flava</name>
    <dbReference type="NCBI Taxonomy" id="634765"/>
    <lineage>
        <taxon>Bacteria</taxon>
        <taxon>Pseudomonadati</taxon>
        <taxon>Pseudomonadota</taxon>
        <taxon>Gammaproteobacteria</taxon>
        <taxon>Thiotrichales</taxon>
        <taxon>Thiotrichaceae</taxon>
        <taxon>Cocleimonas</taxon>
    </lineage>
</organism>
<feature type="domain" description="N-acetyltransferase" evidence="1">
    <location>
        <begin position="8"/>
        <end position="152"/>
    </location>
</feature>
<dbReference type="InterPro" id="IPR016181">
    <property type="entry name" value="Acyl_CoA_acyltransferase"/>
</dbReference>
<dbReference type="AlphaFoldDB" id="A0A4R1EWC3"/>
<evidence type="ECO:0000313" key="3">
    <source>
        <dbReference type="Proteomes" id="UP000294887"/>
    </source>
</evidence>
<reference evidence="2 3" key="1">
    <citation type="submission" date="2019-03" db="EMBL/GenBank/DDBJ databases">
        <title>Genomic Encyclopedia of Type Strains, Phase IV (KMG-IV): sequencing the most valuable type-strain genomes for metagenomic binning, comparative biology and taxonomic classification.</title>
        <authorList>
            <person name="Goeker M."/>
        </authorList>
    </citation>
    <scope>NUCLEOTIDE SEQUENCE [LARGE SCALE GENOMIC DNA]</scope>
    <source>
        <strain evidence="2 3">DSM 24830</strain>
    </source>
</reference>
<dbReference type="Pfam" id="PF00583">
    <property type="entry name" value="Acetyltransf_1"/>
    <property type="match status" value="1"/>
</dbReference>
<evidence type="ECO:0000259" key="1">
    <source>
        <dbReference type="PROSITE" id="PS51186"/>
    </source>
</evidence>
<dbReference type="InterPro" id="IPR000182">
    <property type="entry name" value="GNAT_dom"/>
</dbReference>
<evidence type="ECO:0000313" key="2">
    <source>
        <dbReference type="EMBL" id="TCJ85080.1"/>
    </source>
</evidence>
<dbReference type="GO" id="GO:0016747">
    <property type="term" value="F:acyltransferase activity, transferring groups other than amino-acyl groups"/>
    <property type="evidence" value="ECO:0007669"/>
    <property type="project" value="InterPro"/>
</dbReference>
<accession>A0A4R1EWC3</accession>
<dbReference type="PROSITE" id="PS51186">
    <property type="entry name" value="GNAT"/>
    <property type="match status" value="1"/>
</dbReference>
<dbReference type="EMBL" id="SMFQ01000004">
    <property type="protein sequence ID" value="TCJ85080.1"/>
    <property type="molecule type" value="Genomic_DNA"/>
</dbReference>
<proteinExistence type="predicted"/>
<sequence>MSSQEIKFEIKELSILEISDFFKVHDNDYFEKLSDRVNINEYSEKLLESSIQFTLWDNVNLIGLSPCYFNNAEEKIGYISSLTIKEGFRGRKLGSKLITRISEYAKEHDFNVVMVKIHYLNEMSHKFYKKNGFTDFIADKENAFRLLRLEVE</sequence>
<dbReference type="Gene3D" id="3.40.630.30">
    <property type="match status" value="1"/>
</dbReference>
<keyword evidence="2" id="KW-0808">Transferase</keyword>
<dbReference type="SUPFAM" id="SSF55729">
    <property type="entry name" value="Acyl-CoA N-acyltransferases (Nat)"/>
    <property type="match status" value="1"/>
</dbReference>
<comment type="caution">
    <text evidence="2">The sequence shown here is derived from an EMBL/GenBank/DDBJ whole genome shotgun (WGS) entry which is preliminary data.</text>
</comment>
<dbReference type="CDD" id="cd04301">
    <property type="entry name" value="NAT_SF"/>
    <property type="match status" value="1"/>
</dbReference>
<protein>
    <submittedName>
        <fullName evidence="2">Acetyltransferase (GNAT) family protein</fullName>
    </submittedName>
</protein>
<gene>
    <name evidence="2" type="ORF">EV695_3045</name>
</gene>
<dbReference type="OrthoDB" id="9797826at2"/>
<name>A0A4R1EWC3_9GAMM</name>
<dbReference type="Proteomes" id="UP000294887">
    <property type="component" value="Unassembled WGS sequence"/>
</dbReference>
<keyword evidence="3" id="KW-1185">Reference proteome</keyword>